<keyword evidence="4 11" id="KW-1133">Transmembrane helix</keyword>
<keyword evidence="5" id="KW-1064">Adaptive immunity</keyword>
<dbReference type="Gene3D" id="3.10.320.10">
    <property type="entry name" value="Class II Histocompatibility Antigen, M Beta Chain, Chain B, domain 1"/>
    <property type="match status" value="1"/>
</dbReference>
<keyword evidence="7" id="KW-1015">Disulfide bond</keyword>
<keyword evidence="13" id="KW-1185">Reference proteome</keyword>
<accession>A0A9F2REU2</accession>
<dbReference type="InterPro" id="IPR011162">
    <property type="entry name" value="MHC_I/II-like_Ag-recog"/>
</dbReference>
<evidence type="ECO:0000259" key="12">
    <source>
        <dbReference type="SMART" id="SM00921"/>
    </source>
</evidence>
<evidence type="ECO:0000256" key="6">
    <source>
        <dbReference type="ARBA" id="ARBA00023136"/>
    </source>
</evidence>
<dbReference type="Pfam" id="PF00969">
    <property type="entry name" value="MHC_II_beta"/>
    <property type="match status" value="1"/>
</dbReference>
<proteinExistence type="predicted"/>
<evidence type="ECO:0000313" key="13">
    <source>
        <dbReference type="Proteomes" id="UP000695026"/>
    </source>
</evidence>
<evidence type="ECO:0000256" key="3">
    <source>
        <dbReference type="ARBA" id="ARBA00022859"/>
    </source>
</evidence>
<feature type="domain" description="MHC class II beta chain N-terminal" evidence="12">
    <location>
        <begin position="122"/>
        <end position="196"/>
    </location>
</feature>
<dbReference type="GO" id="GO:0042613">
    <property type="term" value="C:MHC class II protein complex"/>
    <property type="evidence" value="ECO:0007669"/>
    <property type="project" value="UniProtKB-KW"/>
</dbReference>
<keyword evidence="3" id="KW-0391">Immunity</keyword>
<dbReference type="GO" id="GO:0002504">
    <property type="term" value="P:antigen processing and presentation of peptide or polysaccharide antigen via MHC class II"/>
    <property type="evidence" value="ECO:0007669"/>
    <property type="project" value="UniProtKB-KW"/>
</dbReference>
<sequence>SNSPAGLATGAEGRQWSFSRLGRTGALPPHIPNVGEWSGLGQGSLGAPARNWRGLGKAPPSPFQLGPPKATPRSPAAGLHPIPHVGPSSAGGWERWALESFLTALLLLPLLLAAHFLYQTKHECHFLNGTQQVHYLYRDIYDRQEIVRFDSDVGKFVALTEFGQPDADYWNSDKTFLQYLRGSVDRFCRCHYGAYTYQAEKTRRLIGRR</sequence>
<dbReference type="KEGG" id="pbi:103055355"/>
<keyword evidence="9" id="KW-0491">MHC II</keyword>
<dbReference type="SMART" id="SM00921">
    <property type="entry name" value="MHC_II_beta"/>
    <property type="match status" value="1"/>
</dbReference>
<dbReference type="FunFam" id="3.10.320.10:FF:000001">
    <property type="entry name" value="HLA class II histocompatibility antigen, DRB1-1 beta chain"/>
    <property type="match status" value="1"/>
</dbReference>
<evidence type="ECO:0000256" key="7">
    <source>
        <dbReference type="ARBA" id="ARBA00023157"/>
    </source>
</evidence>
<evidence type="ECO:0000256" key="9">
    <source>
        <dbReference type="ARBA" id="ARBA00023182"/>
    </source>
</evidence>
<keyword evidence="2 11" id="KW-0812">Transmembrane</keyword>
<dbReference type="SUPFAM" id="SSF54452">
    <property type="entry name" value="MHC antigen-recognition domain"/>
    <property type="match status" value="1"/>
</dbReference>
<evidence type="ECO:0000256" key="1">
    <source>
        <dbReference type="ARBA" id="ARBA00004479"/>
    </source>
</evidence>
<feature type="transmembrane region" description="Helical" evidence="11">
    <location>
        <begin position="96"/>
        <end position="118"/>
    </location>
</feature>
<dbReference type="OrthoDB" id="10043043at2759"/>
<evidence type="ECO:0000256" key="8">
    <source>
        <dbReference type="ARBA" id="ARBA00023180"/>
    </source>
</evidence>
<feature type="non-terminal residue" evidence="14">
    <location>
        <position position="1"/>
    </location>
</feature>
<evidence type="ECO:0000256" key="2">
    <source>
        <dbReference type="ARBA" id="ARBA00022692"/>
    </source>
</evidence>
<keyword evidence="6 11" id="KW-0472">Membrane</keyword>
<evidence type="ECO:0000313" key="14">
    <source>
        <dbReference type="RefSeq" id="XP_007445516.2"/>
    </source>
</evidence>
<dbReference type="InterPro" id="IPR000353">
    <property type="entry name" value="MHC_II_b_N"/>
</dbReference>
<name>A0A9F2REU2_PYTBI</name>
<evidence type="ECO:0000256" key="10">
    <source>
        <dbReference type="SAM" id="MobiDB-lite"/>
    </source>
</evidence>
<dbReference type="PANTHER" id="PTHR19944:SF99">
    <property type="entry name" value="HLA CLASS II HISTOCOMPATIBILITY ANTIGEN, DRB1 BETA CHAIN"/>
    <property type="match status" value="1"/>
</dbReference>
<evidence type="ECO:0000256" key="4">
    <source>
        <dbReference type="ARBA" id="ARBA00022989"/>
    </source>
</evidence>
<reference evidence="14" key="1">
    <citation type="submission" date="2025-08" db="UniProtKB">
        <authorList>
            <consortium name="RefSeq"/>
        </authorList>
    </citation>
    <scope>IDENTIFICATION</scope>
    <source>
        <tissue evidence="14">Liver</tissue>
    </source>
</reference>
<dbReference type="Proteomes" id="UP000695026">
    <property type="component" value="Unplaced"/>
</dbReference>
<protein>
    <submittedName>
        <fullName evidence="14">Uncharacterized protein LOC103055355</fullName>
    </submittedName>
</protein>
<dbReference type="GeneID" id="103055355"/>
<dbReference type="GO" id="GO:0002250">
    <property type="term" value="P:adaptive immune response"/>
    <property type="evidence" value="ECO:0007669"/>
    <property type="project" value="UniProtKB-KW"/>
</dbReference>
<feature type="non-terminal residue" evidence="14">
    <location>
        <position position="209"/>
    </location>
</feature>
<dbReference type="RefSeq" id="XP_007445516.2">
    <property type="nucleotide sequence ID" value="XM_007445454.2"/>
</dbReference>
<organism evidence="13 14">
    <name type="scientific">Python bivittatus</name>
    <name type="common">Burmese python</name>
    <name type="synonym">Python molurus bivittatus</name>
    <dbReference type="NCBI Taxonomy" id="176946"/>
    <lineage>
        <taxon>Eukaryota</taxon>
        <taxon>Metazoa</taxon>
        <taxon>Chordata</taxon>
        <taxon>Craniata</taxon>
        <taxon>Vertebrata</taxon>
        <taxon>Euteleostomi</taxon>
        <taxon>Lepidosauria</taxon>
        <taxon>Squamata</taxon>
        <taxon>Bifurcata</taxon>
        <taxon>Unidentata</taxon>
        <taxon>Episquamata</taxon>
        <taxon>Toxicofera</taxon>
        <taxon>Serpentes</taxon>
        <taxon>Henophidia</taxon>
        <taxon>Pythonidae</taxon>
        <taxon>Python</taxon>
    </lineage>
</organism>
<keyword evidence="8" id="KW-0325">Glycoprotein</keyword>
<dbReference type="PANTHER" id="PTHR19944">
    <property type="entry name" value="MHC CLASS II-RELATED"/>
    <property type="match status" value="1"/>
</dbReference>
<evidence type="ECO:0000256" key="11">
    <source>
        <dbReference type="SAM" id="Phobius"/>
    </source>
</evidence>
<gene>
    <name evidence="14" type="primary">LOC103055355</name>
</gene>
<dbReference type="InterPro" id="IPR050160">
    <property type="entry name" value="MHC/Immunoglobulin"/>
</dbReference>
<evidence type="ECO:0000256" key="5">
    <source>
        <dbReference type="ARBA" id="ARBA00023130"/>
    </source>
</evidence>
<feature type="region of interest" description="Disordered" evidence="10">
    <location>
        <begin position="49"/>
        <end position="78"/>
    </location>
</feature>
<dbReference type="AlphaFoldDB" id="A0A9F2REU2"/>
<comment type="subcellular location">
    <subcellularLocation>
        <location evidence="1">Membrane</location>
        <topology evidence="1">Single-pass type I membrane protein</topology>
    </subcellularLocation>
</comment>
<dbReference type="InterPro" id="IPR014745">
    <property type="entry name" value="MHC_II_a/b_N"/>
</dbReference>